<feature type="compositionally biased region" description="Polar residues" evidence="3">
    <location>
        <begin position="37"/>
        <end position="61"/>
    </location>
</feature>
<dbReference type="Gene3D" id="3.10.580.10">
    <property type="entry name" value="CBS-domain"/>
    <property type="match status" value="2"/>
</dbReference>
<keyword evidence="1" id="KW-0677">Repeat</keyword>
<feature type="compositionally biased region" description="Low complexity" evidence="3">
    <location>
        <begin position="484"/>
        <end position="502"/>
    </location>
</feature>
<dbReference type="PANTHER" id="PTHR48108:SF26">
    <property type="entry name" value="CBS DOMAIN-CONTAINING PROTEIN DDB_G0289609"/>
    <property type="match status" value="1"/>
</dbReference>
<dbReference type="EMBL" id="LSSM01000088">
    <property type="protein sequence ID" value="OMJ30062.1"/>
    <property type="molecule type" value="Genomic_DNA"/>
</dbReference>
<dbReference type="PANTHER" id="PTHR48108">
    <property type="entry name" value="CBS DOMAIN-CONTAINING PROTEIN CBSX2, CHLOROPLASTIC"/>
    <property type="match status" value="1"/>
</dbReference>
<keyword evidence="4" id="KW-0472">Membrane</keyword>
<dbReference type="Proteomes" id="UP000187429">
    <property type="component" value="Unassembled WGS sequence"/>
</dbReference>
<evidence type="ECO:0000313" key="6">
    <source>
        <dbReference type="EMBL" id="OMJ30062.1"/>
    </source>
</evidence>
<feature type="compositionally biased region" description="Polar residues" evidence="3">
    <location>
        <begin position="691"/>
        <end position="712"/>
    </location>
</feature>
<sequence>MSQLARSKQSKKDEAIRKKAEIELNKKFPQGKRGSLLNYSENNSNQKNGPASGQRNQKRNLPQNSAVEYINGHYYLDGKRVQPGTVASLQPNTAFTVRETTTIVEAARLMAAKRADSVLVIDNEDRLSGIFTAKDIAFRAVAEGKNVHNTPVRDIATSDPLCVISDASAIDALNTMVLKGFRHLPICNHEGDVVGLLDVIKCMYDALDKMDRAYQSTRALYDALEDVEKEFSVQSDKIVNFVDNLKNKMNCPPVDIILRNNQPVIVTPKASVYEIAQLLKLSNTTAALIIDENQGLLVGIFTTKDIVLRVIAAGLDQYTTSVVRVMTAQPDTISPDTTIIDALKQMHEKNYLNLPVVNDEGEIIGIADVLTLCYSTLEQMKKIQTSVEGDSKSGLNGPVWSQFFNGGLFDESQSSVSNNYVNDNALSTTHSSVLAPPMSFLNGTSHLAGDIFPNDSASMIDEITSAVNSRVGEKDTTKMTPSKNNFNNQQSNNQNSFGNGQSYHHDANAPYYYSRPDQMNSETTSGFGPQYSNLSNKENNYSIPFMSTVNSELLSNTHSNAFDYSNAHNIDENNPNNAMIFSFKFKTPKNNIHRFNLPIDNYDLLVSEVIERLISDGIKDAESLVHKSGLAYTDSENDQIQLNSQLDLFDAVDQAKNDGKDRVLINLNTILDLDTVNESQAQIGSNDIHAQEQQHQSSKSPTPVIPQTSAKNEPQEKILRTNNHNNTSPSFFSPTVIVGSVVASILILFIATRAAKK</sequence>
<gene>
    <name evidence="6" type="ORF">AYI69_g403</name>
</gene>
<accession>A0A1R1YT42</accession>
<dbReference type="CDD" id="cd17782">
    <property type="entry name" value="CBS_pair_MUG70_2"/>
    <property type="match status" value="1"/>
</dbReference>
<feature type="transmembrane region" description="Helical" evidence="4">
    <location>
        <begin position="731"/>
        <end position="751"/>
    </location>
</feature>
<dbReference type="Pfam" id="PF00571">
    <property type="entry name" value="CBS"/>
    <property type="match status" value="4"/>
</dbReference>
<evidence type="ECO:0000259" key="5">
    <source>
        <dbReference type="PROSITE" id="PS51371"/>
    </source>
</evidence>
<reference evidence="7" key="1">
    <citation type="submission" date="2017-01" db="EMBL/GenBank/DDBJ databases">
        <authorList>
            <person name="Wang Y."/>
            <person name="White M."/>
            <person name="Kvist S."/>
            <person name="Moncalvo J.-M."/>
        </authorList>
    </citation>
    <scope>NUCLEOTIDE SEQUENCE [LARGE SCALE GENOMIC DNA]</scope>
    <source>
        <strain evidence="7">ID-206-W2</strain>
    </source>
</reference>
<dbReference type="InterPro" id="IPR046342">
    <property type="entry name" value="CBS_dom_sf"/>
</dbReference>
<comment type="caution">
    <text evidence="6">The sequence shown here is derived from an EMBL/GenBank/DDBJ whole genome shotgun (WGS) entry which is preliminary data.</text>
</comment>
<dbReference type="InterPro" id="IPR000644">
    <property type="entry name" value="CBS_dom"/>
</dbReference>
<feature type="domain" description="CBS" evidence="5">
    <location>
        <begin position="257"/>
        <end position="317"/>
    </location>
</feature>
<dbReference type="OrthoDB" id="418595at2759"/>
<organism evidence="6 7">
    <name type="scientific">Smittium culicis</name>
    <dbReference type="NCBI Taxonomy" id="133412"/>
    <lineage>
        <taxon>Eukaryota</taxon>
        <taxon>Fungi</taxon>
        <taxon>Fungi incertae sedis</taxon>
        <taxon>Zoopagomycota</taxon>
        <taxon>Kickxellomycotina</taxon>
        <taxon>Harpellomycetes</taxon>
        <taxon>Harpellales</taxon>
        <taxon>Legeriomycetaceae</taxon>
        <taxon>Smittium</taxon>
    </lineage>
</organism>
<dbReference type="InterPro" id="IPR051462">
    <property type="entry name" value="CBS_domain-containing"/>
</dbReference>
<keyword evidence="2" id="KW-0129">CBS domain</keyword>
<proteinExistence type="predicted"/>
<feature type="region of interest" description="Disordered" evidence="3">
    <location>
        <begin position="1"/>
        <end position="61"/>
    </location>
</feature>
<evidence type="ECO:0000313" key="7">
    <source>
        <dbReference type="Proteomes" id="UP000187429"/>
    </source>
</evidence>
<feature type="region of interest" description="Disordered" evidence="3">
    <location>
        <begin position="469"/>
        <end position="532"/>
    </location>
</feature>
<evidence type="ECO:0000256" key="1">
    <source>
        <dbReference type="ARBA" id="ARBA00022737"/>
    </source>
</evidence>
<protein>
    <submittedName>
        <fullName evidence="6">CBS domain-containing protein CBSCBSPB5</fullName>
    </submittedName>
</protein>
<dbReference type="AlphaFoldDB" id="A0A1R1YT42"/>
<evidence type="ECO:0000256" key="2">
    <source>
        <dbReference type="PROSITE-ProRule" id="PRU00703"/>
    </source>
</evidence>
<dbReference type="SUPFAM" id="SSF54277">
    <property type="entry name" value="CAD &amp; PB1 domains"/>
    <property type="match status" value="1"/>
</dbReference>
<feature type="region of interest" description="Disordered" evidence="3">
    <location>
        <begin position="687"/>
        <end position="713"/>
    </location>
</feature>
<keyword evidence="4" id="KW-1133">Transmembrane helix</keyword>
<feature type="compositionally biased region" description="Polar residues" evidence="3">
    <location>
        <begin position="517"/>
        <end position="532"/>
    </location>
</feature>
<dbReference type="SUPFAM" id="SSF54631">
    <property type="entry name" value="CBS-domain pair"/>
    <property type="match status" value="2"/>
</dbReference>
<evidence type="ECO:0000256" key="3">
    <source>
        <dbReference type="SAM" id="MobiDB-lite"/>
    </source>
</evidence>
<keyword evidence="7" id="KW-1185">Reference proteome</keyword>
<evidence type="ECO:0000256" key="4">
    <source>
        <dbReference type="SAM" id="Phobius"/>
    </source>
</evidence>
<dbReference type="SMART" id="SM00116">
    <property type="entry name" value="CBS"/>
    <property type="match status" value="4"/>
</dbReference>
<dbReference type="PROSITE" id="PS51371">
    <property type="entry name" value="CBS"/>
    <property type="match status" value="4"/>
</dbReference>
<dbReference type="CDD" id="cd17781">
    <property type="entry name" value="CBS_pair_MUG70_1"/>
    <property type="match status" value="1"/>
</dbReference>
<feature type="domain" description="CBS" evidence="5">
    <location>
        <begin position="89"/>
        <end position="147"/>
    </location>
</feature>
<feature type="domain" description="CBS" evidence="5">
    <location>
        <begin position="156"/>
        <end position="212"/>
    </location>
</feature>
<name>A0A1R1YT42_9FUNG</name>
<keyword evidence="4" id="KW-0812">Transmembrane</keyword>
<feature type="compositionally biased region" description="Basic and acidic residues" evidence="3">
    <location>
        <begin position="10"/>
        <end position="26"/>
    </location>
</feature>
<feature type="domain" description="CBS" evidence="5">
    <location>
        <begin position="326"/>
        <end position="383"/>
    </location>
</feature>